<dbReference type="RefSeq" id="WP_285662625.1">
    <property type="nucleotide sequence ID" value="NZ_BSTX01000001.1"/>
</dbReference>
<evidence type="ECO:0000313" key="2">
    <source>
        <dbReference type="Proteomes" id="UP001165079"/>
    </source>
</evidence>
<dbReference type="AlphaFoldDB" id="A0A9W6W8E9"/>
<sequence>MDIAEVREHVAEAAADLPLAALQASLEVLDEQRSHLAEALSGTGSEDAKAALAAFEPVAERLRRAVAAYRAAVSCCDDYLDAV</sequence>
<evidence type="ECO:0000313" key="1">
    <source>
        <dbReference type="EMBL" id="GLZ77524.1"/>
    </source>
</evidence>
<organism evidence="1 2">
    <name type="scientific">Actinorhabdospora filicis</name>
    <dbReference type="NCBI Taxonomy" id="1785913"/>
    <lineage>
        <taxon>Bacteria</taxon>
        <taxon>Bacillati</taxon>
        <taxon>Actinomycetota</taxon>
        <taxon>Actinomycetes</taxon>
        <taxon>Micromonosporales</taxon>
        <taxon>Micromonosporaceae</taxon>
        <taxon>Actinorhabdospora</taxon>
    </lineage>
</organism>
<reference evidence="1" key="1">
    <citation type="submission" date="2023-03" db="EMBL/GenBank/DDBJ databases">
        <title>Actinorhabdospora filicis NBRC 111898.</title>
        <authorList>
            <person name="Ichikawa N."/>
            <person name="Sato H."/>
            <person name="Tonouchi N."/>
        </authorList>
    </citation>
    <scope>NUCLEOTIDE SEQUENCE</scope>
    <source>
        <strain evidence="1">NBRC 111898</strain>
    </source>
</reference>
<keyword evidence="2" id="KW-1185">Reference proteome</keyword>
<protein>
    <submittedName>
        <fullName evidence="1">Uncharacterized protein</fullName>
    </submittedName>
</protein>
<accession>A0A9W6W8E9</accession>
<name>A0A9W6W8E9_9ACTN</name>
<dbReference type="EMBL" id="BSTX01000001">
    <property type="protein sequence ID" value="GLZ77524.1"/>
    <property type="molecule type" value="Genomic_DNA"/>
</dbReference>
<gene>
    <name evidence="1" type="ORF">Afil01_23310</name>
</gene>
<dbReference type="Proteomes" id="UP001165079">
    <property type="component" value="Unassembled WGS sequence"/>
</dbReference>
<comment type="caution">
    <text evidence="1">The sequence shown here is derived from an EMBL/GenBank/DDBJ whole genome shotgun (WGS) entry which is preliminary data.</text>
</comment>
<proteinExistence type="predicted"/>